<gene>
    <name evidence="2" type="ORF">C2E25_02335</name>
</gene>
<name>A0A2K2HDQ7_9BACT</name>
<comment type="caution">
    <text evidence="2">The sequence shown here is derived from an EMBL/GenBank/DDBJ whole genome shotgun (WGS) entry which is preliminary data.</text>
</comment>
<organism evidence="2 3">
    <name type="scientific">Geothermobacter hydrogeniphilus</name>
    <dbReference type="NCBI Taxonomy" id="1969733"/>
    <lineage>
        <taxon>Bacteria</taxon>
        <taxon>Pseudomonadati</taxon>
        <taxon>Thermodesulfobacteriota</taxon>
        <taxon>Desulfuromonadia</taxon>
        <taxon>Desulfuromonadales</taxon>
        <taxon>Geothermobacteraceae</taxon>
        <taxon>Geothermobacter</taxon>
    </lineage>
</organism>
<evidence type="ECO:0000259" key="1">
    <source>
        <dbReference type="Pfam" id="PF13185"/>
    </source>
</evidence>
<sequence>MSDYPDSVSELCTELRQQLAERDDLDSCSAVAVAALSRQLRVAEDEVALFLLDERKTVLHFLWPKRFRQIGFIPYSSLDSLAARTAREGRVFLNNTFASVHHASFFEKIRLKDGIADRPKPIQKIISVPMVVAGEIRGVIQISRKGEEGDELADFDDQAANALVELAAVIGEAL</sequence>
<dbReference type="Proteomes" id="UP000236340">
    <property type="component" value="Unassembled WGS sequence"/>
</dbReference>
<dbReference type="InterPro" id="IPR003018">
    <property type="entry name" value="GAF"/>
</dbReference>
<feature type="domain" description="GAF" evidence="1">
    <location>
        <begin position="24"/>
        <end position="174"/>
    </location>
</feature>
<dbReference type="SUPFAM" id="SSF55781">
    <property type="entry name" value="GAF domain-like"/>
    <property type="match status" value="1"/>
</dbReference>
<dbReference type="OrthoDB" id="5395393at2"/>
<dbReference type="RefSeq" id="WP_103114186.1">
    <property type="nucleotide sequence ID" value="NZ_PPFX01000003.1"/>
</dbReference>
<proteinExistence type="predicted"/>
<protein>
    <recommendedName>
        <fullName evidence="1">GAF domain-containing protein</fullName>
    </recommendedName>
</protein>
<reference evidence="2 3" key="1">
    <citation type="journal article" date="2018" name="Genome Announc.">
        <title>Genome Sequence of Geothermobacter sp. HR-1 Iron Reducer from the Loihi Seamount.</title>
        <authorList>
            <person name="Smith H."/>
            <person name="Abuyen K."/>
            <person name="Tremblay J."/>
            <person name="Savalia P."/>
            <person name="Perez-Rodriguez I."/>
            <person name="Emerson D."/>
            <person name="Tully B."/>
            <person name="Amend J."/>
        </authorList>
    </citation>
    <scope>NUCLEOTIDE SEQUENCE [LARGE SCALE GENOMIC DNA]</scope>
    <source>
        <strain evidence="2 3">HR-1</strain>
    </source>
</reference>
<dbReference type="InterPro" id="IPR029016">
    <property type="entry name" value="GAF-like_dom_sf"/>
</dbReference>
<dbReference type="AlphaFoldDB" id="A0A2K2HDQ7"/>
<accession>A0A2K2HDQ7</accession>
<dbReference type="Gene3D" id="3.30.450.40">
    <property type="match status" value="1"/>
</dbReference>
<dbReference type="EMBL" id="PPFX01000003">
    <property type="protein sequence ID" value="PNU21414.1"/>
    <property type="molecule type" value="Genomic_DNA"/>
</dbReference>
<evidence type="ECO:0000313" key="2">
    <source>
        <dbReference type="EMBL" id="PNU21414.1"/>
    </source>
</evidence>
<dbReference type="Pfam" id="PF13185">
    <property type="entry name" value="GAF_2"/>
    <property type="match status" value="1"/>
</dbReference>
<evidence type="ECO:0000313" key="3">
    <source>
        <dbReference type="Proteomes" id="UP000236340"/>
    </source>
</evidence>